<sequence length="188" mass="21952">MGFSISETLNLNELTFSHRDLAIIGDYAGCIWKCIKIAMRKRPNTRETAQMCRLVHVDLFWDKLSDELKNDPMNVPCGRVSVFLRNCLRDIATVNPEGPWITFEMAVFVIAVYTIRNKVFHRAFASEDPYENQRITRGDIQRFKWTTWVSPAHQTTVEDMMKMYSNGLIWRMSKDENLARKVREGRGN</sequence>
<organism evidence="1 2">
    <name type="scientific">Aspergillus mulundensis</name>
    <dbReference type="NCBI Taxonomy" id="1810919"/>
    <lineage>
        <taxon>Eukaryota</taxon>
        <taxon>Fungi</taxon>
        <taxon>Dikarya</taxon>
        <taxon>Ascomycota</taxon>
        <taxon>Pezizomycotina</taxon>
        <taxon>Eurotiomycetes</taxon>
        <taxon>Eurotiomycetidae</taxon>
        <taxon>Eurotiales</taxon>
        <taxon>Aspergillaceae</taxon>
        <taxon>Aspergillus</taxon>
        <taxon>Aspergillus subgen. Nidulantes</taxon>
    </lineage>
</organism>
<dbReference type="RefSeq" id="XP_026601632.1">
    <property type="nucleotide sequence ID" value="XM_026749600.1"/>
</dbReference>
<dbReference type="Proteomes" id="UP000256690">
    <property type="component" value="Unassembled WGS sequence"/>
</dbReference>
<proteinExistence type="predicted"/>
<gene>
    <name evidence="1" type="ORF">DSM5745_07584</name>
</gene>
<keyword evidence="2" id="KW-1185">Reference proteome</keyword>
<accession>A0A3D8REE9</accession>
<name>A0A3D8REE9_9EURO</name>
<protein>
    <submittedName>
        <fullName evidence="1">Uncharacterized protein</fullName>
    </submittedName>
</protein>
<comment type="caution">
    <text evidence="1">The sequence shown here is derived from an EMBL/GenBank/DDBJ whole genome shotgun (WGS) entry which is preliminary data.</text>
</comment>
<reference evidence="1 2" key="1">
    <citation type="journal article" date="2018" name="IMA Fungus">
        <title>IMA Genome-F 9: Draft genome sequence of Annulohypoxylon stygium, Aspergillus mulundensis, Berkeleyomyces basicola (syn. Thielaviopsis basicola), Ceratocystis smalleyi, two Cercospora beticola strains, Coleophoma cylindrospora, Fusarium fracticaudum, Phialophora cf. hyalina, and Morchella septimelata.</title>
        <authorList>
            <person name="Wingfield B.D."/>
            <person name="Bills G.F."/>
            <person name="Dong Y."/>
            <person name="Huang W."/>
            <person name="Nel W.J."/>
            <person name="Swalarsk-Parry B.S."/>
            <person name="Vaghefi N."/>
            <person name="Wilken P.M."/>
            <person name="An Z."/>
            <person name="de Beer Z.W."/>
            <person name="De Vos L."/>
            <person name="Chen L."/>
            <person name="Duong T.A."/>
            <person name="Gao Y."/>
            <person name="Hammerbacher A."/>
            <person name="Kikkert J.R."/>
            <person name="Li Y."/>
            <person name="Li H."/>
            <person name="Li K."/>
            <person name="Li Q."/>
            <person name="Liu X."/>
            <person name="Ma X."/>
            <person name="Naidoo K."/>
            <person name="Pethybridge S.J."/>
            <person name="Sun J."/>
            <person name="Steenkamp E.T."/>
            <person name="van der Nest M.A."/>
            <person name="van Wyk S."/>
            <person name="Wingfield M.J."/>
            <person name="Xiong C."/>
            <person name="Yue Q."/>
            <person name="Zhang X."/>
        </authorList>
    </citation>
    <scope>NUCLEOTIDE SEQUENCE [LARGE SCALE GENOMIC DNA]</scope>
    <source>
        <strain evidence="1 2">DSM 5745</strain>
    </source>
</reference>
<dbReference type="AlphaFoldDB" id="A0A3D8REE9"/>
<dbReference type="GeneID" id="38117954"/>
<evidence type="ECO:0000313" key="1">
    <source>
        <dbReference type="EMBL" id="RDW72412.1"/>
    </source>
</evidence>
<dbReference type="EMBL" id="PVWQ01000009">
    <property type="protein sequence ID" value="RDW72412.1"/>
    <property type="molecule type" value="Genomic_DNA"/>
</dbReference>
<evidence type="ECO:0000313" key="2">
    <source>
        <dbReference type="Proteomes" id="UP000256690"/>
    </source>
</evidence>